<protein>
    <submittedName>
        <fullName evidence="2">Uncharacterized protein</fullName>
    </submittedName>
</protein>
<dbReference type="AlphaFoldDB" id="A0A8H7XLB6"/>
<evidence type="ECO:0000313" key="2">
    <source>
        <dbReference type="EMBL" id="KAG5162922.1"/>
    </source>
</evidence>
<gene>
    <name evidence="2" type="ORF">JR316_012310</name>
</gene>
<name>A0A8H7XLB6_PSICU</name>
<evidence type="ECO:0000256" key="1">
    <source>
        <dbReference type="SAM" id="MobiDB-lite"/>
    </source>
</evidence>
<feature type="compositionally biased region" description="Polar residues" evidence="1">
    <location>
        <begin position="66"/>
        <end position="75"/>
    </location>
</feature>
<proteinExistence type="predicted"/>
<dbReference type="EMBL" id="JAFIQS010000017">
    <property type="protein sequence ID" value="KAG5162922.1"/>
    <property type="molecule type" value="Genomic_DNA"/>
</dbReference>
<accession>A0A8H7XLB6</accession>
<reference evidence="2" key="1">
    <citation type="submission" date="2021-02" db="EMBL/GenBank/DDBJ databases">
        <title>Psilocybe cubensis genome.</title>
        <authorList>
            <person name="Mckernan K.J."/>
            <person name="Crawford S."/>
            <person name="Trippe A."/>
            <person name="Kane L.T."/>
            <person name="Mclaughlin S."/>
        </authorList>
    </citation>
    <scope>NUCLEOTIDE SEQUENCE [LARGE SCALE GENOMIC DNA]</scope>
    <source>
        <strain evidence="2">MGC-MH-2018</strain>
    </source>
</reference>
<feature type="region of interest" description="Disordered" evidence="1">
    <location>
        <begin position="66"/>
        <end position="110"/>
    </location>
</feature>
<organism evidence="2">
    <name type="scientific">Psilocybe cubensis</name>
    <name type="common">Psychedelic mushroom</name>
    <name type="synonym">Stropharia cubensis</name>
    <dbReference type="NCBI Taxonomy" id="181762"/>
    <lineage>
        <taxon>Eukaryota</taxon>
        <taxon>Fungi</taxon>
        <taxon>Dikarya</taxon>
        <taxon>Basidiomycota</taxon>
        <taxon>Agaricomycotina</taxon>
        <taxon>Agaricomycetes</taxon>
        <taxon>Agaricomycetidae</taxon>
        <taxon>Agaricales</taxon>
        <taxon>Agaricineae</taxon>
        <taxon>Strophariaceae</taxon>
        <taxon>Psilocybe</taxon>
    </lineage>
</organism>
<sequence length="377" mass="42880">MPSLSQKRCSICVRILANELEEATDVSQPGKHSQRHRDIYIEVTPGALFLSFYITFTCINRRMQTRSQRQHTGNGSVRIPTQLPERPSSGRKDQVHDASGSKNYHPDQHQGPARGMIQYCDLPSGSVPPSLTTALQDMMIPFCSAVFAPPHGYVLISEPNDCVTLRLSIPEGPVPGQYIQPPYHILSMHYMRSSMPVQHRVVAWHCLALVAGNQRPMINQCYEYYLQNYGQNFTEPPMIIFSTMPFLQGGDQLAFDLMEYIIRIVGLIMGEPGKWHEYQTNAVDVLGLKRDYGAQQERMSSINRVIIELLYHIMKTLPARFRALIKCDWFPKEFSTEGFEDGVTWADAKTVFQKGFGKKESSYVAYRLPKRPAYIPA</sequence>
<comment type="caution">
    <text evidence="2">The sequence shown here is derived from an EMBL/GenBank/DDBJ whole genome shotgun (WGS) entry which is preliminary data.</text>
</comment>